<evidence type="ECO:0000313" key="3">
    <source>
        <dbReference type="Proteomes" id="UP000095439"/>
    </source>
</evidence>
<dbReference type="AlphaFoldDB" id="A0A173WA75"/>
<protein>
    <submittedName>
        <fullName evidence="2">Uncharacterized protein</fullName>
    </submittedName>
</protein>
<proteinExistence type="predicted"/>
<evidence type="ECO:0000256" key="1">
    <source>
        <dbReference type="SAM" id="MobiDB-lite"/>
    </source>
</evidence>
<gene>
    <name evidence="2" type="ORF">ERS852423_00156</name>
</gene>
<feature type="compositionally biased region" description="Polar residues" evidence="1">
    <location>
        <begin position="14"/>
        <end position="28"/>
    </location>
</feature>
<dbReference type="RefSeq" id="WP_055180083.1">
    <property type="nucleotide sequence ID" value="NZ_CABIWY010000001.1"/>
</dbReference>
<evidence type="ECO:0000313" key="2">
    <source>
        <dbReference type="EMBL" id="CUN36372.1"/>
    </source>
</evidence>
<accession>A0A173WA75</accession>
<sequence length="66" mass="7837">MAKRKGVSGKTHTKQQLNDYANQNNPNNKAYRARRTNEEKARKTRNHFDQDMIYYEPDLGFGWCDD</sequence>
<feature type="compositionally biased region" description="Basic and acidic residues" evidence="1">
    <location>
        <begin position="35"/>
        <end position="44"/>
    </location>
</feature>
<dbReference type="Proteomes" id="UP000095439">
    <property type="component" value="Unassembled WGS sequence"/>
</dbReference>
<organism evidence="2 3">
    <name type="scientific">Dorea longicatena</name>
    <dbReference type="NCBI Taxonomy" id="88431"/>
    <lineage>
        <taxon>Bacteria</taxon>
        <taxon>Bacillati</taxon>
        <taxon>Bacillota</taxon>
        <taxon>Clostridia</taxon>
        <taxon>Lachnospirales</taxon>
        <taxon>Lachnospiraceae</taxon>
        <taxon>Dorea</taxon>
    </lineage>
</organism>
<name>A0A173WA75_9FIRM</name>
<dbReference type="EMBL" id="CYYY01000001">
    <property type="protein sequence ID" value="CUN36372.1"/>
    <property type="molecule type" value="Genomic_DNA"/>
</dbReference>
<feature type="region of interest" description="Disordered" evidence="1">
    <location>
        <begin position="1"/>
        <end position="44"/>
    </location>
</feature>
<reference evidence="2 3" key="1">
    <citation type="submission" date="2015-09" db="EMBL/GenBank/DDBJ databases">
        <authorList>
            <consortium name="Pathogen Informatics"/>
        </authorList>
    </citation>
    <scope>NUCLEOTIDE SEQUENCE [LARGE SCALE GENOMIC DNA]</scope>
    <source>
        <strain evidence="2 3">2789STDY5608866</strain>
    </source>
</reference>
<feature type="compositionally biased region" description="Basic residues" evidence="1">
    <location>
        <begin position="1"/>
        <end position="13"/>
    </location>
</feature>